<organism evidence="2 3">
    <name type="scientific">Pseudooceanicola lipolyticus</name>
    <dbReference type="NCBI Taxonomy" id="2029104"/>
    <lineage>
        <taxon>Bacteria</taxon>
        <taxon>Pseudomonadati</taxon>
        <taxon>Pseudomonadota</taxon>
        <taxon>Alphaproteobacteria</taxon>
        <taxon>Rhodobacterales</taxon>
        <taxon>Paracoccaceae</taxon>
        <taxon>Pseudooceanicola</taxon>
    </lineage>
</organism>
<evidence type="ECO:0000259" key="1">
    <source>
        <dbReference type="PROSITE" id="PS51742"/>
    </source>
</evidence>
<dbReference type="EMBL" id="PGTB01000025">
    <property type="protein sequence ID" value="PJE36992.1"/>
    <property type="molecule type" value="Genomic_DNA"/>
</dbReference>
<gene>
    <name evidence="2" type="ORF">CVM52_09400</name>
</gene>
<comment type="caution">
    <text evidence="2">The sequence shown here is derived from an EMBL/GenBank/DDBJ whole genome shotgun (WGS) entry which is preliminary data.</text>
</comment>
<proteinExistence type="predicted"/>
<protein>
    <submittedName>
        <fullName evidence="2">DUF296 domain-containing protein</fullName>
    </submittedName>
</protein>
<dbReference type="OrthoDB" id="552202at2"/>
<dbReference type="PANTHER" id="PTHR34988">
    <property type="entry name" value="PROTEIN, PUTATIVE-RELATED"/>
    <property type="match status" value="1"/>
</dbReference>
<dbReference type="PROSITE" id="PS51742">
    <property type="entry name" value="PPC"/>
    <property type="match status" value="1"/>
</dbReference>
<dbReference type="InterPro" id="IPR005175">
    <property type="entry name" value="PPC_dom"/>
</dbReference>
<dbReference type="PANTHER" id="PTHR34988:SF1">
    <property type="entry name" value="DNA-BINDING PROTEIN"/>
    <property type="match status" value="1"/>
</dbReference>
<dbReference type="AlphaFoldDB" id="A0A2M8J2I2"/>
<dbReference type="Proteomes" id="UP000231553">
    <property type="component" value="Unassembled WGS sequence"/>
</dbReference>
<name>A0A2M8J2I2_9RHOB</name>
<sequence length="164" mass="17538">MTSPVATPIHSRGRHVALRLKPGEEVLGTLQDFVVRHDIAACTIVSSVGSLTHAAIRYANRDETTHLEGHFEICSLIGTLECAAPGEALNGAEATAKGGAHVHLSISDGEGRVIGGHMMRGCRVYTTLEIVLLVMDELTFTREPCDASGYSELVIRAAPARHDQ</sequence>
<dbReference type="RefSeq" id="WP_100162252.1">
    <property type="nucleotide sequence ID" value="NZ_PGTB01000025.1"/>
</dbReference>
<evidence type="ECO:0000313" key="2">
    <source>
        <dbReference type="EMBL" id="PJE36992.1"/>
    </source>
</evidence>
<keyword evidence="3" id="KW-1185">Reference proteome</keyword>
<dbReference type="SUPFAM" id="SSF117856">
    <property type="entry name" value="AF0104/ALDC/Ptd012-like"/>
    <property type="match status" value="1"/>
</dbReference>
<accession>A0A2M8J2I2</accession>
<reference evidence="2 3" key="1">
    <citation type="journal article" date="2018" name="Int. J. Syst. Evol. Microbiol.">
        <title>Pseudooceanicola lipolyticus sp. nov., a marine alphaproteobacterium, reclassification of Oceanicola flagellatus as Pseudooceanicola flagellatus comb. nov. and emended description of the genus Pseudooceanicola.</title>
        <authorList>
            <person name="Huang M.-M."/>
            <person name="Guo L.-L."/>
            <person name="Wu Y.-H."/>
            <person name="Lai Q.-L."/>
            <person name="Shao Z.-Z."/>
            <person name="Wang C.-S."/>
            <person name="Wu M."/>
            <person name="Xu X.-W."/>
        </authorList>
    </citation>
    <scope>NUCLEOTIDE SEQUENCE [LARGE SCALE GENOMIC DNA]</scope>
    <source>
        <strain evidence="2 3">157</strain>
    </source>
</reference>
<dbReference type="Pfam" id="PF03479">
    <property type="entry name" value="PCC"/>
    <property type="match status" value="1"/>
</dbReference>
<dbReference type="Gene3D" id="3.30.1330.80">
    <property type="entry name" value="Hypothetical protein, similar to alpha- acetolactate decarboxylase, domain 2"/>
    <property type="match status" value="1"/>
</dbReference>
<feature type="domain" description="PPC" evidence="1">
    <location>
        <begin position="10"/>
        <end position="156"/>
    </location>
</feature>
<dbReference type="CDD" id="cd11378">
    <property type="entry name" value="DUF296"/>
    <property type="match status" value="1"/>
</dbReference>
<evidence type="ECO:0000313" key="3">
    <source>
        <dbReference type="Proteomes" id="UP000231553"/>
    </source>
</evidence>